<evidence type="ECO:0000313" key="1">
    <source>
        <dbReference type="EMBL" id="GBP75102.1"/>
    </source>
</evidence>
<proteinExistence type="predicted"/>
<protein>
    <submittedName>
        <fullName evidence="1">Uncharacterized protein</fullName>
    </submittedName>
</protein>
<dbReference type="EMBL" id="BGZK01001235">
    <property type="protein sequence ID" value="GBP75102.1"/>
    <property type="molecule type" value="Genomic_DNA"/>
</dbReference>
<accession>A0A4C1YJU5</accession>
<sequence length="128" mass="14441">MTDAKSSQKAHRLRQQRSRYPERIIASILLSALAPARPGSPRPYHVLILDDRKGLRRLYKRVRYARSKCQVNHRLCGSEHDTFETRELRANRSVKGNCLSCSILMLHMGAGRPPRGVARRGAGAHSAD</sequence>
<name>A0A4C1YJU5_EUMVA</name>
<dbReference type="AlphaFoldDB" id="A0A4C1YJU5"/>
<comment type="caution">
    <text evidence="1">The sequence shown here is derived from an EMBL/GenBank/DDBJ whole genome shotgun (WGS) entry which is preliminary data.</text>
</comment>
<reference evidence="1 2" key="1">
    <citation type="journal article" date="2019" name="Commun. Biol.">
        <title>The bagworm genome reveals a unique fibroin gene that provides high tensile strength.</title>
        <authorList>
            <person name="Kono N."/>
            <person name="Nakamura H."/>
            <person name="Ohtoshi R."/>
            <person name="Tomita M."/>
            <person name="Numata K."/>
            <person name="Arakawa K."/>
        </authorList>
    </citation>
    <scope>NUCLEOTIDE SEQUENCE [LARGE SCALE GENOMIC DNA]</scope>
</reference>
<dbReference type="Proteomes" id="UP000299102">
    <property type="component" value="Unassembled WGS sequence"/>
</dbReference>
<keyword evidence="2" id="KW-1185">Reference proteome</keyword>
<evidence type="ECO:0000313" key="2">
    <source>
        <dbReference type="Proteomes" id="UP000299102"/>
    </source>
</evidence>
<organism evidence="1 2">
    <name type="scientific">Eumeta variegata</name>
    <name type="common">Bagworm moth</name>
    <name type="synonym">Eumeta japonica</name>
    <dbReference type="NCBI Taxonomy" id="151549"/>
    <lineage>
        <taxon>Eukaryota</taxon>
        <taxon>Metazoa</taxon>
        <taxon>Ecdysozoa</taxon>
        <taxon>Arthropoda</taxon>
        <taxon>Hexapoda</taxon>
        <taxon>Insecta</taxon>
        <taxon>Pterygota</taxon>
        <taxon>Neoptera</taxon>
        <taxon>Endopterygota</taxon>
        <taxon>Lepidoptera</taxon>
        <taxon>Glossata</taxon>
        <taxon>Ditrysia</taxon>
        <taxon>Tineoidea</taxon>
        <taxon>Psychidae</taxon>
        <taxon>Oiketicinae</taxon>
        <taxon>Eumeta</taxon>
    </lineage>
</organism>
<gene>
    <name evidence="1" type="ORF">EVAR_49274_1</name>
</gene>